<sequence length="113" mass="12981">MYLVDGKEKPVKENLFLEWFEQIYNHMVDVKHEYLAAQPDHNYDFVNHETKPITGTTAKPDGVVYYNNYTGKDLVSVHMIIEAKVKEYANGPSGEALGQMADYAQLVWQNQPT</sequence>
<comment type="caution">
    <text evidence="1">The sequence shown here is derived from an EMBL/GenBank/DDBJ whole genome shotgun (WGS) entry which is preliminary data.</text>
</comment>
<dbReference type="AlphaFoldDB" id="A0A9W8CQI0"/>
<dbReference type="Proteomes" id="UP001149813">
    <property type="component" value="Unassembled WGS sequence"/>
</dbReference>
<evidence type="ECO:0000313" key="2">
    <source>
        <dbReference type="Proteomes" id="UP001149813"/>
    </source>
</evidence>
<gene>
    <name evidence="1" type="ORF">LPJ53_005192</name>
</gene>
<dbReference type="EMBL" id="JANBOJ010000291">
    <property type="protein sequence ID" value="KAJ1720133.1"/>
    <property type="molecule type" value="Genomic_DNA"/>
</dbReference>
<keyword evidence="2" id="KW-1185">Reference proteome</keyword>
<accession>A0A9W8CQI0</accession>
<proteinExistence type="predicted"/>
<protein>
    <submittedName>
        <fullName evidence="1">Uncharacterized protein</fullName>
    </submittedName>
</protein>
<dbReference type="OrthoDB" id="5587376at2759"/>
<name>A0A9W8CQI0_9FUNG</name>
<reference evidence="1" key="1">
    <citation type="submission" date="2022-07" db="EMBL/GenBank/DDBJ databases">
        <title>Phylogenomic reconstructions and comparative analyses of Kickxellomycotina fungi.</title>
        <authorList>
            <person name="Reynolds N.K."/>
            <person name="Stajich J.E."/>
            <person name="Barry K."/>
            <person name="Grigoriev I.V."/>
            <person name="Crous P."/>
            <person name="Smith M.E."/>
        </authorList>
    </citation>
    <scope>NUCLEOTIDE SEQUENCE</scope>
    <source>
        <strain evidence="1">NBRC 32514</strain>
    </source>
</reference>
<evidence type="ECO:0000313" key="1">
    <source>
        <dbReference type="EMBL" id="KAJ1720133.1"/>
    </source>
</evidence>
<organism evidence="1 2">
    <name type="scientific">Coemansia erecta</name>
    <dbReference type="NCBI Taxonomy" id="147472"/>
    <lineage>
        <taxon>Eukaryota</taxon>
        <taxon>Fungi</taxon>
        <taxon>Fungi incertae sedis</taxon>
        <taxon>Zoopagomycota</taxon>
        <taxon>Kickxellomycotina</taxon>
        <taxon>Kickxellomycetes</taxon>
        <taxon>Kickxellales</taxon>
        <taxon>Kickxellaceae</taxon>
        <taxon>Coemansia</taxon>
    </lineage>
</organism>
<feature type="non-terminal residue" evidence="1">
    <location>
        <position position="113"/>
    </location>
</feature>